<gene>
    <name evidence="1" type="ORF">RHMOL_Rhmol13G0054900</name>
</gene>
<dbReference type="EMBL" id="CM046400">
    <property type="protein sequence ID" value="KAI8523200.1"/>
    <property type="molecule type" value="Genomic_DNA"/>
</dbReference>
<evidence type="ECO:0000313" key="2">
    <source>
        <dbReference type="Proteomes" id="UP001062846"/>
    </source>
</evidence>
<reference evidence="1" key="1">
    <citation type="submission" date="2022-02" db="EMBL/GenBank/DDBJ databases">
        <title>Plant Genome Project.</title>
        <authorList>
            <person name="Zhang R.-G."/>
        </authorList>
    </citation>
    <scope>NUCLEOTIDE SEQUENCE</scope>
    <source>
        <strain evidence="1">AT1</strain>
    </source>
</reference>
<proteinExistence type="predicted"/>
<sequence>MRALEDKLLSESILLNTGSSSSSSPSSRSCSEAIDLQRDIIFTKFFLHMSDEILKTKNSFFFENMYMFMPQEQWQEQSHATRTVNIHIHFSCLPKMPFETLTKQTQKKGLNRKT</sequence>
<keyword evidence="2" id="KW-1185">Reference proteome</keyword>
<comment type="caution">
    <text evidence="1">The sequence shown here is derived from an EMBL/GenBank/DDBJ whole genome shotgun (WGS) entry which is preliminary data.</text>
</comment>
<organism evidence="1 2">
    <name type="scientific">Rhododendron molle</name>
    <name type="common">Chinese azalea</name>
    <name type="synonym">Azalea mollis</name>
    <dbReference type="NCBI Taxonomy" id="49168"/>
    <lineage>
        <taxon>Eukaryota</taxon>
        <taxon>Viridiplantae</taxon>
        <taxon>Streptophyta</taxon>
        <taxon>Embryophyta</taxon>
        <taxon>Tracheophyta</taxon>
        <taxon>Spermatophyta</taxon>
        <taxon>Magnoliopsida</taxon>
        <taxon>eudicotyledons</taxon>
        <taxon>Gunneridae</taxon>
        <taxon>Pentapetalae</taxon>
        <taxon>asterids</taxon>
        <taxon>Ericales</taxon>
        <taxon>Ericaceae</taxon>
        <taxon>Ericoideae</taxon>
        <taxon>Rhodoreae</taxon>
        <taxon>Rhododendron</taxon>
    </lineage>
</organism>
<name>A0ACC0L3W7_RHOML</name>
<accession>A0ACC0L3W7</accession>
<protein>
    <submittedName>
        <fullName evidence="1">Uncharacterized protein</fullName>
    </submittedName>
</protein>
<evidence type="ECO:0000313" key="1">
    <source>
        <dbReference type="EMBL" id="KAI8523200.1"/>
    </source>
</evidence>
<dbReference type="Proteomes" id="UP001062846">
    <property type="component" value="Chromosome 13"/>
</dbReference>